<proteinExistence type="predicted"/>
<keyword evidence="1" id="KW-1133">Transmembrane helix</keyword>
<dbReference type="EMBL" id="CAJOBH010258567">
    <property type="protein sequence ID" value="CAF5152239.1"/>
    <property type="molecule type" value="Genomic_DNA"/>
</dbReference>
<keyword evidence="1" id="KW-0812">Transmembrane</keyword>
<dbReference type="Proteomes" id="UP000681967">
    <property type="component" value="Unassembled WGS sequence"/>
</dbReference>
<keyword evidence="1" id="KW-0472">Membrane</keyword>
<organism evidence="3 4">
    <name type="scientific">Rotaria magnacalcarata</name>
    <dbReference type="NCBI Taxonomy" id="392030"/>
    <lineage>
        <taxon>Eukaryota</taxon>
        <taxon>Metazoa</taxon>
        <taxon>Spiralia</taxon>
        <taxon>Gnathifera</taxon>
        <taxon>Rotifera</taxon>
        <taxon>Eurotatoria</taxon>
        <taxon>Bdelloidea</taxon>
        <taxon>Philodinida</taxon>
        <taxon>Philodinidae</taxon>
        <taxon>Rotaria</taxon>
    </lineage>
</organism>
<feature type="non-terminal residue" evidence="3">
    <location>
        <position position="1"/>
    </location>
</feature>
<protein>
    <submittedName>
        <fullName evidence="3">Uncharacterized protein</fullName>
    </submittedName>
</protein>
<feature type="transmembrane region" description="Helical" evidence="1">
    <location>
        <begin position="68"/>
        <end position="85"/>
    </location>
</feature>
<accession>A0A8S3JQB1</accession>
<evidence type="ECO:0000313" key="4">
    <source>
        <dbReference type="Proteomes" id="UP000681720"/>
    </source>
</evidence>
<reference evidence="3" key="1">
    <citation type="submission" date="2021-02" db="EMBL/GenBank/DDBJ databases">
        <authorList>
            <person name="Nowell W R."/>
        </authorList>
    </citation>
    <scope>NUCLEOTIDE SEQUENCE</scope>
</reference>
<dbReference type="Proteomes" id="UP000681720">
    <property type="component" value="Unassembled WGS sequence"/>
</dbReference>
<dbReference type="EMBL" id="CAJOBJ010363149">
    <property type="protein sequence ID" value="CAF5219402.1"/>
    <property type="molecule type" value="Genomic_DNA"/>
</dbReference>
<feature type="transmembrane region" description="Helical" evidence="1">
    <location>
        <begin position="131"/>
        <end position="154"/>
    </location>
</feature>
<evidence type="ECO:0000313" key="3">
    <source>
        <dbReference type="EMBL" id="CAF5219402.1"/>
    </source>
</evidence>
<dbReference type="AlphaFoldDB" id="A0A8S3JQB1"/>
<name>A0A8S3JQB1_9BILA</name>
<sequence length="166" mass="19281">FHFKLHGLNFFDLDNPIEPTPIPTKPGLWHKADTAFEDKHIRSESSVHRLSRVQSAAAIRRFGLFYPGIRRFAFLFTHILCSFYIDPSNKSIKYYSKIALAWICGVEHQGEDNGDATFSQTTPPLARENLFWKRICNINAVLILAFASFLWAFFTDYRIDKMFKNT</sequence>
<evidence type="ECO:0000256" key="1">
    <source>
        <dbReference type="SAM" id="Phobius"/>
    </source>
</evidence>
<comment type="caution">
    <text evidence="3">The sequence shown here is derived from an EMBL/GenBank/DDBJ whole genome shotgun (WGS) entry which is preliminary data.</text>
</comment>
<gene>
    <name evidence="2" type="ORF">BYL167_LOCUS72530</name>
    <name evidence="3" type="ORF">GIL414_LOCUS83462</name>
</gene>
<evidence type="ECO:0000313" key="2">
    <source>
        <dbReference type="EMBL" id="CAF5152239.1"/>
    </source>
</evidence>